<reference evidence="1" key="1">
    <citation type="submission" date="2013-12" db="EMBL/GenBank/DDBJ databases">
        <title>The Genome Sequence of Aphanomyces invadans NJM9701.</title>
        <authorList>
            <consortium name="The Broad Institute Genomics Platform"/>
            <person name="Russ C."/>
            <person name="Tyler B."/>
            <person name="van West P."/>
            <person name="Dieguez-Uribeondo J."/>
            <person name="Young S.K."/>
            <person name="Zeng Q."/>
            <person name="Gargeya S."/>
            <person name="Fitzgerald M."/>
            <person name="Abouelleil A."/>
            <person name="Alvarado L."/>
            <person name="Chapman S.B."/>
            <person name="Gainer-Dewar J."/>
            <person name="Goldberg J."/>
            <person name="Griggs A."/>
            <person name="Gujja S."/>
            <person name="Hansen M."/>
            <person name="Howarth C."/>
            <person name="Imamovic A."/>
            <person name="Ireland A."/>
            <person name="Larimer J."/>
            <person name="McCowan C."/>
            <person name="Murphy C."/>
            <person name="Pearson M."/>
            <person name="Poon T.W."/>
            <person name="Priest M."/>
            <person name="Roberts A."/>
            <person name="Saif S."/>
            <person name="Shea T."/>
            <person name="Sykes S."/>
            <person name="Wortman J."/>
            <person name="Nusbaum C."/>
            <person name="Birren B."/>
        </authorList>
    </citation>
    <scope>NUCLEOTIDE SEQUENCE [LARGE SCALE GENOMIC DNA]</scope>
    <source>
        <strain evidence="1">NJM9701</strain>
    </source>
</reference>
<organism evidence="1">
    <name type="scientific">Aphanomyces invadans</name>
    <dbReference type="NCBI Taxonomy" id="157072"/>
    <lineage>
        <taxon>Eukaryota</taxon>
        <taxon>Sar</taxon>
        <taxon>Stramenopiles</taxon>
        <taxon>Oomycota</taxon>
        <taxon>Saprolegniomycetes</taxon>
        <taxon>Saprolegniales</taxon>
        <taxon>Verrucalvaceae</taxon>
        <taxon>Aphanomyces</taxon>
    </lineage>
</organism>
<dbReference type="EMBL" id="KI914363">
    <property type="protein sequence ID" value="ETV89790.1"/>
    <property type="molecule type" value="Genomic_DNA"/>
</dbReference>
<proteinExistence type="predicted"/>
<accession>A0A024T7G0</accession>
<evidence type="ECO:0000313" key="1">
    <source>
        <dbReference type="EMBL" id="ETV89790.1"/>
    </source>
</evidence>
<dbReference type="RefSeq" id="XP_008881577.1">
    <property type="nucleotide sequence ID" value="XM_008883355.1"/>
</dbReference>
<dbReference type="OrthoDB" id="129077at2759"/>
<name>A0A024T7G0_9STRA</name>
<feature type="non-terminal residue" evidence="1">
    <location>
        <position position="1"/>
    </location>
</feature>
<sequence length="92" mass="10981">NRLEEYIANKKNDGTAYNSLLRLCQRFTKRYRFSQRVPRATKLPQVVLAETKATSAKEFWEKFNDTTPSDITNEKAWMNTRVWEMYLTDLLK</sequence>
<dbReference type="VEuPathDB" id="FungiDB:H310_15379"/>
<protein>
    <submittedName>
        <fullName evidence="1">Uncharacterized protein</fullName>
    </submittedName>
</protein>
<dbReference type="GeneID" id="20092429"/>
<gene>
    <name evidence="1" type="ORF">H310_15379</name>
</gene>
<dbReference type="AlphaFoldDB" id="A0A024T7G0"/>